<gene>
    <name evidence="1" type="ORF">AMC99_00458</name>
</gene>
<dbReference type="Pfam" id="PF08922">
    <property type="entry name" value="DUF1905"/>
    <property type="match status" value="1"/>
</dbReference>
<dbReference type="InterPro" id="IPR037079">
    <property type="entry name" value="AF2212/PG0164-like_sf"/>
</dbReference>
<proteinExistence type="predicted"/>
<dbReference type="EMBL" id="CP012669">
    <property type="protein sequence ID" value="ALE15770.1"/>
    <property type="molecule type" value="Genomic_DNA"/>
</dbReference>
<dbReference type="AlphaFoldDB" id="A0A0M4MRV0"/>
<dbReference type="Gene3D" id="2.40.30.100">
    <property type="entry name" value="AF2212/PG0164-like"/>
    <property type="match status" value="1"/>
</dbReference>
<keyword evidence="2" id="KW-1185">Reference proteome</keyword>
<name>A0A0M4MRV0_9SPHN</name>
<evidence type="ECO:0000313" key="2">
    <source>
        <dbReference type="Proteomes" id="UP000057938"/>
    </source>
</evidence>
<dbReference type="RefSeq" id="WP_061922249.1">
    <property type="nucleotide sequence ID" value="NZ_CP012669.1"/>
</dbReference>
<sequence length="105" mass="11942">MTEEVAAHVALTRWQGERGTYHLVTFAGEPAETIAMHERLQRLEFGSRRGFGSVKVIAQIGDTRWKTSVFPQRARSEWILLVSKKVMREEDLAEGDDLSVTLELL</sequence>
<dbReference type="OrthoDB" id="9808666at2"/>
<dbReference type="PATRIC" id="fig|361183.4.peg.453"/>
<dbReference type="SUPFAM" id="SSF141694">
    <property type="entry name" value="AF2212/PG0164-like"/>
    <property type="match status" value="1"/>
</dbReference>
<dbReference type="Proteomes" id="UP000057938">
    <property type="component" value="Chromosome"/>
</dbReference>
<accession>A0A0M4MRV0</accession>
<organism evidence="1 2">
    <name type="scientific">Altererythrobacter epoxidivorans</name>
    <dbReference type="NCBI Taxonomy" id="361183"/>
    <lineage>
        <taxon>Bacteria</taxon>
        <taxon>Pseudomonadati</taxon>
        <taxon>Pseudomonadota</taxon>
        <taxon>Alphaproteobacteria</taxon>
        <taxon>Sphingomonadales</taxon>
        <taxon>Erythrobacteraceae</taxon>
        <taxon>Altererythrobacter</taxon>
    </lineage>
</organism>
<dbReference type="KEGG" id="aep:AMC99_00458"/>
<protein>
    <recommendedName>
        <fullName evidence="3">DUF1905 domain-containing protein</fullName>
    </recommendedName>
</protein>
<reference evidence="1 2" key="1">
    <citation type="submission" date="2015-09" db="EMBL/GenBank/DDBJ databases">
        <title>Complete genome sequence of a benzo[a]pyrene-degrading bacterium Altererythrobacter epoxidivorans CGMCC 1.7731T.</title>
        <authorList>
            <person name="Li Z."/>
            <person name="Cheng H."/>
            <person name="Huo Y."/>
            <person name="Xu X."/>
        </authorList>
    </citation>
    <scope>NUCLEOTIDE SEQUENCE [LARGE SCALE GENOMIC DNA]</scope>
    <source>
        <strain evidence="1 2">CGMCC 1.7731</strain>
    </source>
</reference>
<dbReference type="InterPro" id="IPR015018">
    <property type="entry name" value="DUF1905"/>
</dbReference>
<evidence type="ECO:0000313" key="1">
    <source>
        <dbReference type="EMBL" id="ALE15770.1"/>
    </source>
</evidence>
<evidence type="ECO:0008006" key="3">
    <source>
        <dbReference type="Google" id="ProtNLM"/>
    </source>
</evidence>
<dbReference type="STRING" id="361183.AMC99_00458"/>